<feature type="compositionally biased region" description="Low complexity" evidence="1">
    <location>
        <begin position="50"/>
        <end position="83"/>
    </location>
</feature>
<dbReference type="EMBL" id="AWWI01000021">
    <property type="protein sequence ID" value="PIL21817.1"/>
    <property type="molecule type" value="Genomic_DNA"/>
</dbReference>
<feature type="domain" description="PRC-barrel" evidence="3">
    <location>
        <begin position="91"/>
        <end position="149"/>
    </location>
</feature>
<comment type="caution">
    <text evidence="4">The sequence shown here is derived from an EMBL/GenBank/DDBJ whole genome shotgun (WGS) entry which is preliminary data.</text>
</comment>
<gene>
    <name evidence="4" type="ORF">P775_02255</name>
</gene>
<evidence type="ECO:0000313" key="4">
    <source>
        <dbReference type="EMBL" id="PIL21817.1"/>
    </source>
</evidence>
<protein>
    <recommendedName>
        <fullName evidence="3">PRC-barrel domain-containing protein</fullName>
    </recommendedName>
</protein>
<organism evidence="4 5">
    <name type="scientific">Puniceibacterium antarcticum</name>
    <dbReference type="NCBI Taxonomy" id="1206336"/>
    <lineage>
        <taxon>Bacteria</taxon>
        <taxon>Pseudomonadati</taxon>
        <taxon>Pseudomonadota</taxon>
        <taxon>Alphaproteobacteria</taxon>
        <taxon>Rhodobacterales</taxon>
        <taxon>Paracoccaceae</taxon>
        <taxon>Puniceibacterium</taxon>
    </lineage>
</organism>
<dbReference type="Gene3D" id="2.30.30.240">
    <property type="entry name" value="PRC-barrel domain"/>
    <property type="match status" value="1"/>
</dbReference>
<evidence type="ECO:0000313" key="5">
    <source>
        <dbReference type="Proteomes" id="UP000231259"/>
    </source>
</evidence>
<feature type="compositionally biased region" description="Polar residues" evidence="1">
    <location>
        <begin position="39"/>
        <end position="49"/>
    </location>
</feature>
<feature type="region of interest" description="Disordered" evidence="1">
    <location>
        <begin position="19"/>
        <end position="83"/>
    </location>
</feature>
<dbReference type="Proteomes" id="UP000231259">
    <property type="component" value="Unassembled WGS sequence"/>
</dbReference>
<dbReference type="AlphaFoldDB" id="A0A2G8RJV1"/>
<evidence type="ECO:0000256" key="1">
    <source>
        <dbReference type="SAM" id="MobiDB-lite"/>
    </source>
</evidence>
<keyword evidence="2" id="KW-0732">Signal</keyword>
<proteinExistence type="predicted"/>
<evidence type="ECO:0000259" key="3">
    <source>
        <dbReference type="Pfam" id="PF05239"/>
    </source>
</evidence>
<reference evidence="4 5" key="1">
    <citation type="submission" date="2013-09" db="EMBL/GenBank/DDBJ databases">
        <title>Genome sequencing of Phaeobacter antarcticus sp. nov. SM1211.</title>
        <authorList>
            <person name="Zhang X.-Y."/>
            <person name="Liu C."/>
            <person name="Chen X.-L."/>
            <person name="Xie B.-B."/>
            <person name="Qin Q.-L."/>
            <person name="Rong J.-C."/>
            <person name="Zhang Y.-Z."/>
        </authorList>
    </citation>
    <scope>NUCLEOTIDE SEQUENCE [LARGE SCALE GENOMIC DNA]</scope>
    <source>
        <strain evidence="4 5">SM1211</strain>
    </source>
</reference>
<dbReference type="InterPro" id="IPR027275">
    <property type="entry name" value="PRC-brl_dom"/>
</dbReference>
<name>A0A2G8RJV1_9RHOB</name>
<dbReference type="SUPFAM" id="SSF50346">
    <property type="entry name" value="PRC-barrel domain"/>
    <property type="match status" value="1"/>
</dbReference>
<dbReference type="Pfam" id="PF05239">
    <property type="entry name" value="PRC"/>
    <property type="match status" value="1"/>
</dbReference>
<evidence type="ECO:0000256" key="2">
    <source>
        <dbReference type="SAM" id="SignalP"/>
    </source>
</evidence>
<keyword evidence="5" id="KW-1185">Reference proteome</keyword>
<accession>A0A2G8RJV1</accession>
<feature type="chain" id="PRO_5013795666" description="PRC-barrel domain-containing protein" evidence="2">
    <location>
        <begin position="18"/>
        <end position="191"/>
    </location>
</feature>
<sequence>MMLGSAIAALVAGGAIAQTADTTPPTASTSDEAPAVEMDNSTTMESDTQMGTDGTTAPDAGATMAPESDTATDGTTDGMMDTETTPTSIAEMTVDEVVGTDVVGIDDESVGEVDYVVQQTDGLAFVVGVGGFLGLGEYTVAIPADQFSLNADGDFSLSSMTKEDIKTLPEFTEDGVEGLDGDLVIGDLNAS</sequence>
<feature type="compositionally biased region" description="Low complexity" evidence="1">
    <location>
        <begin position="19"/>
        <end position="31"/>
    </location>
</feature>
<dbReference type="InterPro" id="IPR011033">
    <property type="entry name" value="PRC_barrel-like_sf"/>
</dbReference>
<feature type="signal peptide" evidence="2">
    <location>
        <begin position="1"/>
        <end position="17"/>
    </location>
</feature>